<dbReference type="Gene3D" id="3.40.50.10240">
    <property type="entry name" value="Thiamin pyrophosphokinase, catalytic domain"/>
    <property type="match status" value="1"/>
</dbReference>
<proteinExistence type="predicted"/>
<dbReference type="SUPFAM" id="SSF63999">
    <property type="entry name" value="Thiamin pyrophosphokinase, catalytic domain"/>
    <property type="match status" value="1"/>
</dbReference>
<evidence type="ECO:0000313" key="7">
    <source>
        <dbReference type="EMBL" id="MSU05360.1"/>
    </source>
</evidence>
<comment type="caution">
    <text evidence="7">The sequence shown here is derived from an EMBL/GenBank/DDBJ whole genome shotgun (WGS) entry which is preliminary data.</text>
</comment>
<protein>
    <recommendedName>
        <fullName evidence="5">Thiamine diphosphokinase</fullName>
        <ecNumber evidence="5">2.7.6.2</ecNumber>
    </recommendedName>
</protein>
<feature type="domain" description="Thiamin pyrophosphokinase thiamin-binding" evidence="6">
    <location>
        <begin position="129"/>
        <end position="191"/>
    </location>
</feature>
<dbReference type="InterPro" id="IPR036371">
    <property type="entry name" value="TPK_B1-bd_sf"/>
</dbReference>
<dbReference type="NCBIfam" id="TIGR01378">
    <property type="entry name" value="thi_PPkinase"/>
    <property type="match status" value="1"/>
</dbReference>
<reference evidence="7 8" key="1">
    <citation type="submission" date="2019-08" db="EMBL/GenBank/DDBJ databases">
        <title>In-depth cultivation of the pig gut microbiome towards novel bacterial diversity and tailored functional studies.</title>
        <authorList>
            <person name="Wylensek D."/>
            <person name="Hitch T.C.A."/>
            <person name="Clavel T."/>
        </authorList>
    </citation>
    <scope>NUCLEOTIDE SEQUENCE [LARGE SCALE GENOMIC DNA]</scope>
    <source>
        <strain evidence="7 8">NM-380-WT-3C1</strain>
    </source>
</reference>
<dbReference type="GO" id="GO:0006772">
    <property type="term" value="P:thiamine metabolic process"/>
    <property type="evidence" value="ECO:0007669"/>
    <property type="project" value="UniProtKB-UniRule"/>
</dbReference>
<dbReference type="InterPro" id="IPR007371">
    <property type="entry name" value="TPK_catalytic"/>
</dbReference>
<organism evidence="7 8">
    <name type="scientific">Bullifex porci</name>
    <dbReference type="NCBI Taxonomy" id="2606638"/>
    <lineage>
        <taxon>Bacteria</taxon>
        <taxon>Pseudomonadati</taxon>
        <taxon>Spirochaetota</taxon>
        <taxon>Spirochaetia</taxon>
        <taxon>Spirochaetales</taxon>
        <taxon>Spirochaetaceae</taxon>
        <taxon>Bullifex</taxon>
    </lineage>
</organism>
<evidence type="ECO:0000256" key="1">
    <source>
        <dbReference type="ARBA" id="ARBA00022679"/>
    </source>
</evidence>
<evidence type="ECO:0000313" key="8">
    <source>
        <dbReference type="Proteomes" id="UP000460549"/>
    </source>
</evidence>
<evidence type="ECO:0000256" key="5">
    <source>
        <dbReference type="NCBIfam" id="TIGR01378"/>
    </source>
</evidence>
<dbReference type="InterPro" id="IPR007373">
    <property type="entry name" value="Thiamin_PyroPKinase_B1-bd"/>
</dbReference>
<keyword evidence="1 7" id="KW-0808">Transferase</keyword>
<keyword evidence="8" id="KW-1185">Reference proteome</keyword>
<evidence type="ECO:0000256" key="2">
    <source>
        <dbReference type="ARBA" id="ARBA00022741"/>
    </source>
</evidence>
<evidence type="ECO:0000259" key="6">
    <source>
        <dbReference type="SMART" id="SM00983"/>
    </source>
</evidence>
<evidence type="ECO:0000256" key="4">
    <source>
        <dbReference type="ARBA" id="ARBA00022840"/>
    </source>
</evidence>
<dbReference type="GO" id="GO:0004788">
    <property type="term" value="F:thiamine diphosphokinase activity"/>
    <property type="evidence" value="ECO:0007669"/>
    <property type="project" value="UniProtKB-UniRule"/>
</dbReference>
<dbReference type="EC" id="2.7.6.2" evidence="5"/>
<dbReference type="AlphaFoldDB" id="A0A7X2TQQ5"/>
<dbReference type="Pfam" id="PF04265">
    <property type="entry name" value="TPK_B1_binding"/>
    <property type="match status" value="1"/>
</dbReference>
<dbReference type="PANTHER" id="PTHR41299:SF1">
    <property type="entry name" value="THIAMINE PYROPHOSPHOKINASE"/>
    <property type="match status" value="1"/>
</dbReference>
<dbReference type="PANTHER" id="PTHR41299">
    <property type="entry name" value="THIAMINE PYROPHOSPHOKINASE"/>
    <property type="match status" value="1"/>
</dbReference>
<dbReference type="EMBL" id="VUNN01000001">
    <property type="protein sequence ID" value="MSU05360.1"/>
    <property type="molecule type" value="Genomic_DNA"/>
</dbReference>
<keyword evidence="3 7" id="KW-0418">Kinase</keyword>
<dbReference type="InterPro" id="IPR036759">
    <property type="entry name" value="TPK_catalytic_sf"/>
</dbReference>
<gene>
    <name evidence="7" type="ORF">FYJ80_00975</name>
</gene>
<dbReference type="GO" id="GO:0005524">
    <property type="term" value="F:ATP binding"/>
    <property type="evidence" value="ECO:0007669"/>
    <property type="project" value="UniProtKB-KW"/>
</dbReference>
<accession>A0A7X2TQQ5</accession>
<keyword evidence="4" id="KW-0067">ATP-binding</keyword>
<dbReference type="SMART" id="SM00983">
    <property type="entry name" value="TPK_B1_binding"/>
    <property type="match status" value="1"/>
</dbReference>
<dbReference type="GO" id="GO:0030975">
    <property type="term" value="F:thiamine binding"/>
    <property type="evidence" value="ECO:0007669"/>
    <property type="project" value="InterPro"/>
</dbReference>
<dbReference type="GO" id="GO:0009229">
    <property type="term" value="P:thiamine diphosphate biosynthetic process"/>
    <property type="evidence" value="ECO:0007669"/>
    <property type="project" value="InterPro"/>
</dbReference>
<keyword evidence="2" id="KW-0547">Nucleotide-binding</keyword>
<dbReference type="SUPFAM" id="SSF63862">
    <property type="entry name" value="Thiamin pyrophosphokinase, substrate-binding domain"/>
    <property type="match status" value="1"/>
</dbReference>
<dbReference type="InterPro" id="IPR053149">
    <property type="entry name" value="TPK"/>
</dbReference>
<dbReference type="GO" id="GO:0016301">
    <property type="term" value="F:kinase activity"/>
    <property type="evidence" value="ECO:0007669"/>
    <property type="project" value="UniProtKB-KW"/>
</dbReference>
<dbReference type="Pfam" id="PF04263">
    <property type="entry name" value="TPK_catalytic"/>
    <property type="match status" value="1"/>
</dbReference>
<sequence length="207" mass="22941">MSMAVTLIITGGEGPNYIPVSLDYDFVIASDSGYDKAKELNIVPDLVLGDMDSTNYLEEIKDSGALFYPRDKDYSDTELAIKHIESDEYILIGGGGGRIDHLLAIMALFYRYPAPKFWITADDIIIRCDKTVKLNLPIGSDISIMPISSPAKVDSDGLKWELGGYTISNSSISLSNRSEKEEVVIHTSKPVFIRLPIQLLSIFEKML</sequence>
<name>A0A7X2TQQ5_9SPIO</name>
<dbReference type="Proteomes" id="UP000460549">
    <property type="component" value="Unassembled WGS sequence"/>
</dbReference>
<evidence type="ECO:0000256" key="3">
    <source>
        <dbReference type="ARBA" id="ARBA00022777"/>
    </source>
</evidence>
<dbReference type="InterPro" id="IPR006282">
    <property type="entry name" value="Thi_PPkinase"/>
</dbReference>